<keyword evidence="1" id="KW-0472">Membrane</keyword>
<keyword evidence="1" id="KW-1133">Transmembrane helix</keyword>
<dbReference type="AlphaFoldDB" id="A0A5P2G5D3"/>
<gene>
    <name evidence="2" type="ORF">E0W69_006410</name>
</gene>
<dbReference type="OrthoDB" id="1374030at2"/>
<sequence>MKKKLKIFALSLIGIAVLLFAVLIIHIIVMVKKEGQIPNATMQLARVDFGQPIDSSSLINIQNKVKNMKGVKNTYYNAKANILVYGYDNRLNNAKNIFNLAIKNNGVIAQPHVVSSKQANTGCPAMGGNSFYSKITKIIYKLVY</sequence>
<dbReference type="Proteomes" id="UP000292424">
    <property type="component" value="Chromosome"/>
</dbReference>
<dbReference type="RefSeq" id="WP_131329201.1">
    <property type="nucleotide sequence ID" value="NZ_CP044016.1"/>
</dbReference>
<protein>
    <submittedName>
        <fullName evidence="2">Uncharacterized protein</fullName>
    </submittedName>
</protein>
<organism evidence="2 3">
    <name type="scientific">Rhizosphaericola mali</name>
    <dbReference type="NCBI Taxonomy" id="2545455"/>
    <lineage>
        <taxon>Bacteria</taxon>
        <taxon>Pseudomonadati</taxon>
        <taxon>Bacteroidota</taxon>
        <taxon>Chitinophagia</taxon>
        <taxon>Chitinophagales</taxon>
        <taxon>Chitinophagaceae</taxon>
        <taxon>Rhizosphaericola</taxon>
    </lineage>
</organism>
<dbReference type="EMBL" id="CP044016">
    <property type="protein sequence ID" value="QES88313.1"/>
    <property type="molecule type" value="Genomic_DNA"/>
</dbReference>
<feature type="transmembrane region" description="Helical" evidence="1">
    <location>
        <begin position="7"/>
        <end position="29"/>
    </location>
</feature>
<name>A0A5P2G5D3_9BACT</name>
<accession>A0A5P2G5D3</accession>
<proteinExistence type="predicted"/>
<reference evidence="2 3" key="1">
    <citation type="submission" date="2019-09" db="EMBL/GenBank/DDBJ databases">
        <title>Complete genome sequence of Arachidicoccus sp. B3-10 isolated from apple orchard soil.</title>
        <authorList>
            <person name="Kim H.S."/>
            <person name="Han K.-I."/>
            <person name="Suh M.K."/>
            <person name="Lee K.C."/>
            <person name="Eom M.K."/>
            <person name="Kim J.-S."/>
            <person name="Kang S.W."/>
            <person name="Sin Y."/>
            <person name="Lee J.-S."/>
        </authorList>
    </citation>
    <scope>NUCLEOTIDE SEQUENCE [LARGE SCALE GENOMIC DNA]</scope>
    <source>
        <strain evidence="2 3">B3-10</strain>
    </source>
</reference>
<keyword evidence="1" id="KW-0812">Transmembrane</keyword>
<evidence type="ECO:0000313" key="3">
    <source>
        <dbReference type="Proteomes" id="UP000292424"/>
    </source>
</evidence>
<dbReference type="KEGG" id="arac:E0W69_006410"/>
<evidence type="ECO:0000313" key="2">
    <source>
        <dbReference type="EMBL" id="QES88313.1"/>
    </source>
</evidence>
<keyword evidence="3" id="KW-1185">Reference proteome</keyword>
<evidence type="ECO:0000256" key="1">
    <source>
        <dbReference type="SAM" id="Phobius"/>
    </source>
</evidence>